<organism evidence="2 3">
    <name type="scientific">Syphacia muris</name>
    <dbReference type="NCBI Taxonomy" id="451379"/>
    <lineage>
        <taxon>Eukaryota</taxon>
        <taxon>Metazoa</taxon>
        <taxon>Ecdysozoa</taxon>
        <taxon>Nematoda</taxon>
        <taxon>Chromadorea</taxon>
        <taxon>Rhabditida</taxon>
        <taxon>Spirurina</taxon>
        <taxon>Oxyuridomorpha</taxon>
        <taxon>Oxyuroidea</taxon>
        <taxon>Oxyuridae</taxon>
        <taxon>Syphacia</taxon>
    </lineage>
</organism>
<dbReference type="PROSITE" id="PS50309">
    <property type="entry name" value="DC"/>
    <property type="match status" value="1"/>
</dbReference>
<dbReference type="Proteomes" id="UP000046393">
    <property type="component" value="Unplaced"/>
</dbReference>
<dbReference type="InterPro" id="IPR003533">
    <property type="entry name" value="Doublecortin_dom"/>
</dbReference>
<evidence type="ECO:0000259" key="1">
    <source>
        <dbReference type="PROSITE" id="PS50309"/>
    </source>
</evidence>
<dbReference type="WBParaSite" id="SMUV_0000826101-mRNA-1">
    <property type="protein sequence ID" value="SMUV_0000826101-mRNA-1"/>
    <property type="gene ID" value="SMUV_0000826101"/>
</dbReference>
<dbReference type="SUPFAM" id="SSF89837">
    <property type="entry name" value="Doublecortin (DC)"/>
    <property type="match status" value="1"/>
</dbReference>
<proteinExistence type="predicted"/>
<keyword evidence="2" id="KW-1185">Reference proteome</keyword>
<dbReference type="InterPro" id="IPR036572">
    <property type="entry name" value="Doublecortin_dom_sf"/>
</dbReference>
<accession>A0A0N5ATU1</accession>
<protein>
    <submittedName>
        <fullName evidence="3">Doublecortin domain-containing protein</fullName>
    </submittedName>
</protein>
<name>A0A0N5ATU1_9BILA</name>
<dbReference type="AlphaFoldDB" id="A0A0N5ATU1"/>
<dbReference type="Gene3D" id="3.10.20.230">
    <property type="entry name" value="Doublecortin domain"/>
    <property type="match status" value="1"/>
</dbReference>
<evidence type="ECO:0000313" key="2">
    <source>
        <dbReference type="Proteomes" id="UP000046393"/>
    </source>
</evidence>
<reference evidence="3" key="1">
    <citation type="submission" date="2017-02" db="UniProtKB">
        <authorList>
            <consortium name="WormBaseParasite"/>
        </authorList>
    </citation>
    <scope>IDENTIFICATION</scope>
</reference>
<dbReference type="SMART" id="SM00537">
    <property type="entry name" value="DCX"/>
    <property type="match status" value="1"/>
</dbReference>
<sequence>MELKENEYEFEQHLSIDFDYRGMKITVYRNGEEFYEGLSVVISRRQFRHWIKFLDFLSVRIGMSAPVHRIYTTDGIEIHKVKV</sequence>
<evidence type="ECO:0000313" key="3">
    <source>
        <dbReference type="WBParaSite" id="SMUV_0000826101-mRNA-1"/>
    </source>
</evidence>
<dbReference type="STRING" id="451379.A0A0N5ATU1"/>
<dbReference type="GO" id="GO:0035556">
    <property type="term" value="P:intracellular signal transduction"/>
    <property type="evidence" value="ECO:0007669"/>
    <property type="project" value="InterPro"/>
</dbReference>
<feature type="domain" description="Doublecortin" evidence="1">
    <location>
        <begin position="23"/>
        <end position="83"/>
    </location>
</feature>
<dbReference type="Pfam" id="PF03607">
    <property type="entry name" value="DCX"/>
    <property type="match status" value="1"/>
</dbReference>